<keyword evidence="4" id="KW-1185">Reference proteome</keyword>
<dbReference type="Proteomes" id="UP001362999">
    <property type="component" value="Unassembled WGS sequence"/>
</dbReference>
<feature type="signal peptide" evidence="2">
    <location>
        <begin position="1"/>
        <end position="20"/>
    </location>
</feature>
<sequence length="134" mass="14163">MVAVLALFLCLCAGQNLAGALPVVSSGVKHSSSVSSQIVPVKEHHTGPVGRGSQIFASAQWERDLPSTVRVARNPQPTVFRGSDVVNAAPAPKSVPSIFANAQWEARQSEQVVSSDSEEHECDCGNGGEQQQQK</sequence>
<feature type="chain" id="PRO_5043990386" description="Secreted protein" evidence="2">
    <location>
        <begin position="21"/>
        <end position="134"/>
    </location>
</feature>
<gene>
    <name evidence="3" type="ORF">R3P38DRAFT_52582</name>
</gene>
<organism evidence="3 4">
    <name type="scientific">Favolaschia claudopus</name>
    <dbReference type="NCBI Taxonomy" id="2862362"/>
    <lineage>
        <taxon>Eukaryota</taxon>
        <taxon>Fungi</taxon>
        <taxon>Dikarya</taxon>
        <taxon>Basidiomycota</taxon>
        <taxon>Agaricomycotina</taxon>
        <taxon>Agaricomycetes</taxon>
        <taxon>Agaricomycetidae</taxon>
        <taxon>Agaricales</taxon>
        <taxon>Marasmiineae</taxon>
        <taxon>Mycenaceae</taxon>
        <taxon>Favolaschia</taxon>
    </lineage>
</organism>
<dbReference type="AlphaFoldDB" id="A0AAW0EKE1"/>
<evidence type="ECO:0000256" key="2">
    <source>
        <dbReference type="SAM" id="SignalP"/>
    </source>
</evidence>
<comment type="caution">
    <text evidence="3">The sequence shown here is derived from an EMBL/GenBank/DDBJ whole genome shotgun (WGS) entry which is preliminary data.</text>
</comment>
<feature type="region of interest" description="Disordered" evidence="1">
    <location>
        <begin position="109"/>
        <end position="134"/>
    </location>
</feature>
<keyword evidence="2" id="KW-0732">Signal</keyword>
<dbReference type="EMBL" id="JAWWNJ010000001">
    <property type="protein sequence ID" value="KAK7064604.1"/>
    <property type="molecule type" value="Genomic_DNA"/>
</dbReference>
<name>A0AAW0EKE1_9AGAR</name>
<evidence type="ECO:0000256" key="1">
    <source>
        <dbReference type="SAM" id="MobiDB-lite"/>
    </source>
</evidence>
<proteinExistence type="predicted"/>
<evidence type="ECO:0000313" key="4">
    <source>
        <dbReference type="Proteomes" id="UP001362999"/>
    </source>
</evidence>
<evidence type="ECO:0000313" key="3">
    <source>
        <dbReference type="EMBL" id="KAK7064604.1"/>
    </source>
</evidence>
<accession>A0AAW0EKE1</accession>
<protein>
    <recommendedName>
        <fullName evidence="5">Secreted protein</fullName>
    </recommendedName>
</protein>
<reference evidence="3 4" key="1">
    <citation type="journal article" date="2024" name="J Genomics">
        <title>Draft genome sequencing and assembly of Favolaschia claudopus CIRM-BRFM 2984 isolated from oak limbs.</title>
        <authorList>
            <person name="Navarro D."/>
            <person name="Drula E."/>
            <person name="Chaduli D."/>
            <person name="Cazenave R."/>
            <person name="Ahrendt S."/>
            <person name="Wang J."/>
            <person name="Lipzen A."/>
            <person name="Daum C."/>
            <person name="Barry K."/>
            <person name="Grigoriev I.V."/>
            <person name="Favel A."/>
            <person name="Rosso M.N."/>
            <person name="Martin F."/>
        </authorList>
    </citation>
    <scope>NUCLEOTIDE SEQUENCE [LARGE SCALE GENOMIC DNA]</scope>
    <source>
        <strain evidence="3 4">CIRM-BRFM 2984</strain>
    </source>
</reference>
<evidence type="ECO:0008006" key="5">
    <source>
        <dbReference type="Google" id="ProtNLM"/>
    </source>
</evidence>